<comment type="caution">
    <text evidence="1">The sequence shown here is derived from an EMBL/GenBank/DDBJ whole genome shotgun (WGS) entry which is preliminary data.</text>
</comment>
<accession>A0ACB7WC42</accession>
<dbReference type="Proteomes" id="UP000827976">
    <property type="component" value="Chromosome 4"/>
</dbReference>
<gene>
    <name evidence="1" type="ORF">IHE45_04G035800</name>
</gene>
<dbReference type="EMBL" id="CM037014">
    <property type="protein sequence ID" value="KAH7685385.1"/>
    <property type="molecule type" value="Genomic_DNA"/>
</dbReference>
<proteinExistence type="predicted"/>
<evidence type="ECO:0000313" key="1">
    <source>
        <dbReference type="EMBL" id="KAH7685385.1"/>
    </source>
</evidence>
<keyword evidence="2" id="KW-1185">Reference proteome</keyword>
<reference evidence="2" key="1">
    <citation type="journal article" date="2022" name="Nat. Commun.">
        <title>Chromosome evolution and the genetic basis of agronomically important traits in greater yam.</title>
        <authorList>
            <person name="Bredeson J.V."/>
            <person name="Lyons J.B."/>
            <person name="Oniyinde I.O."/>
            <person name="Okereke N.R."/>
            <person name="Kolade O."/>
            <person name="Nnabue I."/>
            <person name="Nwadili C.O."/>
            <person name="Hribova E."/>
            <person name="Parker M."/>
            <person name="Nwogha J."/>
            <person name="Shu S."/>
            <person name="Carlson J."/>
            <person name="Kariba R."/>
            <person name="Muthemba S."/>
            <person name="Knop K."/>
            <person name="Barton G.J."/>
            <person name="Sherwood A.V."/>
            <person name="Lopez-Montes A."/>
            <person name="Asiedu R."/>
            <person name="Jamnadass R."/>
            <person name="Muchugi A."/>
            <person name="Goodstein D."/>
            <person name="Egesi C.N."/>
            <person name="Featherston J."/>
            <person name="Asfaw A."/>
            <person name="Simpson G.G."/>
            <person name="Dolezel J."/>
            <person name="Hendre P.S."/>
            <person name="Van Deynze A."/>
            <person name="Kumar P.L."/>
            <person name="Obidiegwu J.E."/>
            <person name="Bhattacharjee R."/>
            <person name="Rokhsar D.S."/>
        </authorList>
    </citation>
    <scope>NUCLEOTIDE SEQUENCE [LARGE SCALE GENOMIC DNA]</scope>
    <source>
        <strain evidence="2">cv. TDa95/00328</strain>
    </source>
</reference>
<protein>
    <submittedName>
        <fullName evidence="1">Uncharacterized protein</fullName>
    </submittedName>
</protein>
<sequence length="78" mass="9060">MCFWHVQQHIPLIEADHSFAHTVMLGKNLKDLILLHLQGQRGRMRHTRTPELGKHLSTSMAVNRKATLQVSPIIMYYI</sequence>
<organism evidence="1 2">
    <name type="scientific">Dioscorea alata</name>
    <name type="common">Purple yam</name>
    <dbReference type="NCBI Taxonomy" id="55571"/>
    <lineage>
        <taxon>Eukaryota</taxon>
        <taxon>Viridiplantae</taxon>
        <taxon>Streptophyta</taxon>
        <taxon>Embryophyta</taxon>
        <taxon>Tracheophyta</taxon>
        <taxon>Spermatophyta</taxon>
        <taxon>Magnoliopsida</taxon>
        <taxon>Liliopsida</taxon>
        <taxon>Dioscoreales</taxon>
        <taxon>Dioscoreaceae</taxon>
        <taxon>Dioscorea</taxon>
    </lineage>
</organism>
<name>A0ACB7WC42_DIOAL</name>
<evidence type="ECO:0000313" key="2">
    <source>
        <dbReference type="Proteomes" id="UP000827976"/>
    </source>
</evidence>